<dbReference type="InterPro" id="IPR040122">
    <property type="entry name" value="Importin_beta"/>
</dbReference>
<reference evidence="7" key="1">
    <citation type="journal article" date="2011" name="Genome Res.">
        <title>Phylogeny-wide analysis of social amoeba genomes highlights ancient origins for complex intercellular communication.</title>
        <authorList>
            <person name="Heidel A.J."/>
            <person name="Lawal H.M."/>
            <person name="Felder M."/>
            <person name="Schilde C."/>
            <person name="Helps N.R."/>
            <person name="Tunggal B."/>
            <person name="Rivero F."/>
            <person name="John U."/>
            <person name="Schleicher M."/>
            <person name="Eichinger L."/>
            <person name="Platzer M."/>
            <person name="Noegel A.A."/>
            <person name="Schaap P."/>
            <person name="Gloeckner G."/>
        </authorList>
    </citation>
    <scope>NUCLEOTIDE SEQUENCE [LARGE SCALE GENOMIC DNA]</scope>
    <source>
        <strain evidence="7">SH3</strain>
    </source>
</reference>
<dbReference type="Proteomes" id="UP000007797">
    <property type="component" value="Unassembled WGS sequence"/>
</dbReference>
<dbReference type="Pfam" id="PF02985">
    <property type="entry name" value="HEAT"/>
    <property type="match status" value="1"/>
</dbReference>
<proteinExistence type="predicted"/>
<gene>
    <name evidence="6" type="ORF">DFA_00491</name>
</gene>
<keyword evidence="5" id="KW-0653">Protein transport</keyword>
<keyword evidence="7" id="KW-1185">Reference proteome</keyword>
<evidence type="ECO:0000256" key="1">
    <source>
        <dbReference type="ARBA" id="ARBA00004496"/>
    </source>
</evidence>
<evidence type="ECO:0000256" key="3">
    <source>
        <dbReference type="ARBA" id="ARBA00022490"/>
    </source>
</evidence>
<evidence type="ECO:0000256" key="5">
    <source>
        <dbReference type="ARBA" id="ARBA00022927"/>
    </source>
</evidence>
<name>F4PS32_CACFS</name>
<accession>F4PS32</accession>
<dbReference type="AlphaFoldDB" id="F4PS32"/>
<dbReference type="InterPro" id="IPR011989">
    <property type="entry name" value="ARM-like"/>
</dbReference>
<dbReference type="GO" id="GO:0005634">
    <property type="term" value="C:nucleus"/>
    <property type="evidence" value="ECO:0007669"/>
    <property type="project" value="UniProtKB-SubCell"/>
</dbReference>
<dbReference type="GeneID" id="14873402"/>
<evidence type="ECO:0000256" key="4">
    <source>
        <dbReference type="ARBA" id="ARBA00022737"/>
    </source>
</evidence>
<dbReference type="SUPFAM" id="SSF48371">
    <property type="entry name" value="ARM repeat"/>
    <property type="match status" value="1"/>
</dbReference>
<evidence type="ECO:0000313" key="6">
    <source>
        <dbReference type="EMBL" id="EGG20630.1"/>
    </source>
</evidence>
<dbReference type="OrthoDB" id="30818at2759"/>
<organism evidence="6 7">
    <name type="scientific">Cavenderia fasciculata</name>
    <name type="common">Slime mold</name>
    <name type="synonym">Dictyostelium fasciculatum</name>
    <dbReference type="NCBI Taxonomy" id="261658"/>
    <lineage>
        <taxon>Eukaryota</taxon>
        <taxon>Amoebozoa</taxon>
        <taxon>Evosea</taxon>
        <taxon>Eumycetozoa</taxon>
        <taxon>Dictyostelia</taxon>
        <taxon>Acytosteliales</taxon>
        <taxon>Cavenderiaceae</taxon>
        <taxon>Cavenderia</taxon>
    </lineage>
</organism>
<dbReference type="GO" id="GO:0005737">
    <property type="term" value="C:cytoplasm"/>
    <property type="evidence" value="ECO:0007669"/>
    <property type="project" value="UniProtKB-SubCell"/>
</dbReference>
<comment type="subcellular location">
    <subcellularLocation>
        <location evidence="1">Cytoplasm</location>
    </subcellularLocation>
</comment>
<dbReference type="GO" id="GO:0006606">
    <property type="term" value="P:protein import into nucleus"/>
    <property type="evidence" value="ECO:0007669"/>
    <property type="project" value="InterPro"/>
</dbReference>
<dbReference type="InterPro" id="IPR000357">
    <property type="entry name" value="HEAT"/>
</dbReference>
<dbReference type="Gene3D" id="1.25.10.10">
    <property type="entry name" value="Leucine-rich Repeat Variant"/>
    <property type="match status" value="1"/>
</dbReference>
<dbReference type="PANTHER" id="PTHR10527">
    <property type="entry name" value="IMPORTIN BETA"/>
    <property type="match status" value="1"/>
</dbReference>
<dbReference type="EMBL" id="GL883010">
    <property type="protein sequence ID" value="EGG20630.1"/>
    <property type="molecule type" value="Genomic_DNA"/>
</dbReference>
<protein>
    <submittedName>
        <fullName evidence="6">Uncharacterized protein</fullName>
    </submittedName>
</protein>
<keyword evidence="4" id="KW-0677">Repeat</keyword>
<evidence type="ECO:0000256" key="2">
    <source>
        <dbReference type="ARBA" id="ARBA00022448"/>
    </source>
</evidence>
<evidence type="ECO:0000313" key="7">
    <source>
        <dbReference type="Proteomes" id="UP000007797"/>
    </source>
</evidence>
<dbReference type="RefSeq" id="XP_004358480.1">
    <property type="nucleotide sequence ID" value="XM_004358423.1"/>
</dbReference>
<sequence>MEQPSDEFIKLVVILTKEDLQQSFEANIDNIPLDTKNIIETTRSDEQKQKNRYANKDIEGIKSAAKQLFKHYYSLDSDKVVTWLLFLMVKGDYPTIKEKAVQLFDRLLKKEGKDAIESMSQMVLDIVKAETINLLHTKLTDTFREHLISIIESLACYLVPKGLWSYLEVPLIAIYNIEKNHNNGSTLHQNTSALIEVLSQYDFEAAKQKIMVETIYFKSGMTEDEYRSKIPILLSTLTQQDALDGPVHEAAIKRTVKNLSGIYYRNNPAWMRELIPLIVDTLIEVLNRHCNEKGFKYKSTKGSIFNYLMDIANKETLDVFTDNHIESIVSHMYWWLSEVKDIELDEWTYRTLKTDREGNIYNSNSIEESNIIIPYQFTTTNKEEYVADSHFMGRFARLFQYQRAAEPIFKQFNILVNSQLWKQRYAALMYLSKSCTYLKQSIKLQFPDILKTILKLVDDENIRVRWASLQCLIQLSMHFELRSLMIKPREFHDIFVVVGRTIRDTNECIQNSCCLFIQSIDSSLTYKKDIIVDNIILDGLFSSFEILLQSPKLYLVESVLVPLMSLIDIVEKNFIPYYPRFIPILLSLLEKHHGTIETRLLRGRAIKAFSMCGRVMNNKKTFSKDLFKFMLFVGKNEGSFDLAIQVFTATDLFIQVVDKSFEIYLPMIMRMIINTLETTMQQQQQEEEGEEDRLTTSTKTILSTLISLNNIMGESYGLYEPLAPFIHRLVDPLCRLVASSNSTIREHSSECLPTLVKLSKLQYGDRSDKTLEIFGVIFDSMLDSMLASYTLNHFQYRFSARHSNALAQVINVMGKNVMTFDQVKSMLDAFCKSEQEISEIAEQVRNGNQDVIGNRDANSFLYSIHKSITEIYKTIGETIKQNGLLAAPLISCSNLLQRSSVNLHTYENDYVKENILFFIEQYLEYGSDEDQSVINTFPHIIPPMIECLTHSKYTVRQKASITLGTAAQIGKDRFSPWVVQVLQGLDTMISSTSYYDSIPSIGKILRYVPLPPEANVNVILPKWLYKLPIYQTKEVMPTNQNFCAIVRLYPNQCLGNEYQHVEQLYRIIDYGPKEEKELLLQTWSFIKESIQPNWHNISSEDTRENLKYYLNKQKFLFESLTPFL</sequence>
<dbReference type="KEGG" id="dfa:DFA_00491"/>
<keyword evidence="2" id="KW-0813">Transport</keyword>
<dbReference type="InterPro" id="IPR016024">
    <property type="entry name" value="ARM-type_fold"/>
</dbReference>
<keyword evidence="3" id="KW-0963">Cytoplasm</keyword>